<organism evidence="2 3">
    <name type="scientific">Amylibacter marinus</name>
    <dbReference type="NCBI Taxonomy" id="1475483"/>
    <lineage>
        <taxon>Bacteria</taxon>
        <taxon>Pseudomonadati</taxon>
        <taxon>Pseudomonadota</taxon>
        <taxon>Alphaproteobacteria</taxon>
        <taxon>Rhodobacterales</taxon>
        <taxon>Paracoccaceae</taxon>
        <taxon>Amylibacter</taxon>
    </lineage>
</organism>
<accession>A0ABQ5VRC2</accession>
<evidence type="ECO:0000313" key="2">
    <source>
        <dbReference type="EMBL" id="GLQ33753.1"/>
    </source>
</evidence>
<dbReference type="EMBL" id="BSNN01000001">
    <property type="protein sequence ID" value="GLQ33753.1"/>
    <property type="molecule type" value="Genomic_DNA"/>
</dbReference>
<dbReference type="Proteomes" id="UP001156694">
    <property type="component" value="Unassembled WGS sequence"/>
</dbReference>
<keyword evidence="3" id="KW-1185">Reference proteome</keyword>
<gene>
    <name evidence="2" type="ORF">GCM10007939_00360</name>
</gene>
<evidence type="ECO:0000256" key="1">
    <source>
        <dbReference type="SAM" id="SignalP"/>
    </source>
</evidence>
<name>A0ABQ5VRC2_9RHOB</name>
<protein>
    <recommendedName>
        <fullName evidence="4">Pentapeptide MXKDX repeat protein</fullName>
    </recommendedName>
</protein>
<reference evidence="3" key="1">
    <citation type="journal article" date="2019" name="Int. J. Syst. Evol. Microbiol.">
        <title>The Global Catalogue of Microorganisms (GCM) 10K type strain sequencing project: providing services to taxonomists for standard genome sequencing and annotation.</title>
        <authorList>
            <consortium name="The Broad Institute Genomics Platform"/>
            <consortium name="The Broad Institute Genome Sequencing Center for Infectious Disease"/>
            <person name="Wu L."/>
            <person name="Ma J."/>
        </authorList>
    </citation>
    <scope>NUCLEOTIDE SEQUENCE [LARGE SCALE GENOMIC DNA]</scope>
    <source>
        <strain evidence="3">NBRC 110140</strain>
    </source>
</reference>
<proteinExistence type="predicted"/>
<keyword evidence="1" id="KW-0732">Signal</keyword>
<evidence type="ECO:0008006" key="4">
    <source>
        <dbReference type="Google" id="ProtNLM"/>
    </source>
</evidence>
<sequence length="98" mass="10588">MLKTLTITAIALTAMSGASFAMDKEKDAMAKDEMAKGEMIACDAKGFEMVGKEVEMAKGDKKEMAMEELSMAKKKMEAGMDKDCSAHLDKASMTATHK</sequence>
<dbReference type="RefSeq" id="WP_284374950.1">
    <property type="nucleotide sequence ID" value="NZ_BSNN01000001.1"/>
</dbReference>
<feature type="chain" id="PRO_5045159357" description="Pentapeptide MXKDX repeat protein" evidence="1">
    <location>
        <begin position="22"/>
        <end position="98"/>
    </location>
</feature>
<feature type="signal peptide" evidence="1">
    <location>
        <begin position="1"/>
        <end position="21"/>
    </location>
</feature>
<evidence type="ECO:0000313" key="3">
    <source>
        <dbReference type="Proteomes" id="UP001156694"/>
    </source>
</evidence>
<comment type="caution">
    <text evidence="2">The sequence shown here is derived from an EMBL/GenBank/DDBJ whole genome shotgun (WGS) entry which is preliminary data.</text>
</comment>